<gene>
    <name evidence="2" type="ORF">LEMA_P118700.1</name>
</gene>
<protein>
    <submittedName>
        <fullName evidence="2">Predicted protein</fullName>
    </submittedName>
</protein>
<proteinExistence type="predicted"/>
<feature type="chain" id="PRO_5003192136" evidence="1">
    <location>
        <begin position="17"/>
        <end position="152"/>
    </location>
</feature>
<name>E4ZTL1_LEPMJ</name>
<dbReference type="VEuPathDB" id="FungiDB:LEMA_P118700.1"/>
<dbReference type="Proteomes" id="UP000002668">
    <property type="component" value="Genome"/>
</dbReference>
<organism evidence="3">
    <name type="scientific">Leptosphaeria maculans (strain JN3 / isolate v23.1.3 / race Av1-4-5-6-7-8)</name>
    <name type="common">Blackleg fungus</name>
    <name type="synonym">Phoma lingam</name>
    <dbReference type="NCBI Taxonomy" id="985895"/>
    <lineage>
        <taxon>Eukaryota</taxon>
        <taxon>Fungi</taxon>
        <taxon>Dikarya</taxon>
        <taxon>Ascomycota</taxon>
        <taxon>Pezizomycotina</taxon>
        <taxon>Dothideomycetes</taxon>
        <taxon>Pleosporomycetidae</taxon>
        <taxon>Pleosporales</taxon>
        <taxon>Pleosporineae</taxon>
        <taxon>Leptosphaeriaceae</taxon>
        <taxon>Plenodomus</taxon>
        <taxon>Plenodomus lingam/Leptosphaeria maculans species complex</taxon>
    </lineage>
</organism>
<sequence length="152" mass="16461">MKYATVATALFAAVLASPTPPCEPSRDPSWGPTWTPESQMVIINNYTFKSNGGDMEAHFDMHVDTATDIHCDMGLTRDIPSMVYPCSDGVHRAGFIKSPNITDATPGLALYNAIDTAVGKQYLGPGPQVKCGYSSGNDMYCTQTTEFIAWLN</sequence>
<dbReference type="HOGENOM" id="CLU_1722698_0_0_1"/>
<feature type="signal peptide" evidence="1">
    <location>
        <begin position="1"/>
        <end position="16"/>
    </location>
</feature>
<reference evidence="3" key="1">
    <citation type="journal article" date="2011" name="Nat. Commun.">
        <title>Effector diversification within compartments of the Leptosphaeria maculans genome affected by Repeat-Induced Point mutations.</title>
        <authorList>
            <person name="Rouxel T."/>
            <person name="Grandaubert J."/>
            <person name="Hane J.K."/>
            <person name="Hoede C."/>
            <person name="van de Wouw A.P."/>
            <person name="Couloux A."/>
            <person name="Dominguez V."/>
            <person name="Anthouard V."/>
            <person name="Bally P."/>
            <person name="Bourras S."/>
            <person name="Cozijnsen A.J."/>
            <person name="Ciuffetti L.M."/>
            <person name="Degrave A."/>
            <person name="Dilmaghani A."/>
            <person name="Duret L."/>
            <person name="Fudal I."/>
            <person name="Goodwin S.B."/>
            <person name="Gout L."/>
            <person name="Glaser N."/>
            <person name="Linglin J."/>
            <person name="Kema G.H.J."/>
            <person name="Lapalu N."/>
            <person name="Lawrence C.B."/>
            <person name="May K."/>
            <person name="Meyer M."/>
            <person name="Ollivier B."/>
            <person name="Poulain J."/>
            <person name="Schoch C.L."/>
            <person name="Simon A."/>
            <person name="Spatafora J.W."/>
            <person name="Stachowiak A."/>
            <person name="Turgeon B.G."/>
            <person name="Tyler B.M."/>
            <person name="Vincent D."/>
            <person name="Weissenbach J."/>
            <person name="Amselem J."/>
            <person name="Quesneville H."/>
            <person name="Oliver R.P."/>
            <person name="Wincker P."/>
            <person name="Balesdent M.-H."/>
            <person name="Howlett B.J."/>
        </authorList>
    </citation>
    <scope>NUCLEOTIDE SEQUENCE [LARGE SCALE GENOMIC DNA]</scope>
    <source>
        <strain evidence="3">JN3 / isolate v23.1.3 / race Av1-4-5-6-7-8</strain>
    </source>
</reference>
<evidence type="ECO:0000313" key="2">
    <source>
        <dbReference type="EMBL" id="CBX94867.1"/>
    </source>
</evidence>
<evidence type="ECO:0000256" key="1">
    <source>
        <dbReference type="SAM" id="SignalP"/>
    </source>
</evidence>
<accession>E4ZTL1</accession>
<dbReference type="EMBL" id="FP929125">
    <property type="protein sequence ID" value="CBX94867.1"/>
    <property type="molecule type" value="Genomic_DNA"/>
</dbReference>
<dbReference type="AlphaFoldDB" id="E4ZTL1"/>
<evidence type="ECO:0000313" key="3">
    <source>
        <dbReference type="Proteomes" id="UP000002668"/>
    </source>
</evidence>
<dbReference type="InParanoid" id="E4ZTL1"/>
<dbReference type="GeneID" id="13291351"/>
<keyword evidence="3" id="KW-1185">Reference proteome</keyword>
<keyword evidence="1" id="KW-0732">Signal</keyword>